<evidence type="ECO:0000313" key="2">
    <source>
        <dbReference type="Proteomes" id="UP000789901"/>
    </source>
</evidence>
<comment type="caution">
    <text evidence="1">The sequence shown here is derived from an EMBL/GenBank/DDBJ whole genome shotgun (WGS) entry which is preliminary data.</text>
</comment>
<reference evidence="1 2" key="1">
    <citation type="submission" date="2021-06" db="EMBL/GenBank/DDBJ databases">
        <authorList>
            <person name="Kallberg Y."/>
            <person name="Tangrot J."/>
            <person name="Rosling A."/>
        </authorList>
    </citation>
    <scope>NUCLEOTIDE SEQUENCE [LARGE SCALE GENOMIC DNA]</scope>
    <source>
        <strain evidence="1 2">120-4 pot B 10/14</strain>
    </source>
</reference>
<accession>A0ABN7WWG3</accession>
<keyword evidence="2" id="KW-1185">Reference proteome</keyword>
<evidence type="ECO:0000313" key="1">
    <source>
        <dbReference type="EMBL" id="CAG8841381.1"/>
    </source>
</evidence>
<proteinExistence type="predicted"/>
<sequence>MASQQTELITNPGQAQPPTSQIEQLLAPDDKVLTPNTEVPILAPESTTISSEETSKGMEIDLNLNTASAILTIESNGLPKTYSQVVSGFQTPRQITNPTLLNNIKRWIKTTR</sequence>
<organism evidence="1 2">
    <name type="scientific">Gigaspora margarita</name>
    <dbReference type="NCBI Taxonomy" id="4874"/>
    <lineage>
        <taxon>Eukaryota</taxon>
        <taxon>Fungi</taxon>
        <taxon>Fungi incertae sedis</taxon>
        <taxon>Mucoromycota</taxon>
        <taxon>Glomeromycotina</taxon>
        <taxon>Glomeromycetes</taxon>
        <taxon>Diversisporales</taxon>
        <taxon>Gigasporaceae</taxon>
        <taxon>Gigaspora</taxon>
    </lineage>
</organism>
<feature type="non-terminal residue" evidence="1">
    <location>
        <position position="112"/>
    </location>
</feature>
<name>A0ABN7WWG3_GIGMA</name>
<dbReference type="Proteomes" id="UP000789901">
    <property type="component" value="Unassembled WGS sequence"/>
</dbReference>
<gene>
    <name evidence="1" type="ORF">GMARGA_LOCUS35400</name>
</gene>
<protein>
    <submittedName>
        <fullName evidence="1">36038_t:CDS:1</fullName>
    </submittedName>
</protein>
<dbReference type="EMBL" id="CAJVQB010065667">
    <property type="protein sequence ID" value="CAG8841381.1"/>
    <property type="molecule type" value="Genomic_DNA"/>
</dbReference>